<keyword evidence="8 10" id="KW-0460">Magnesium</keyword>
<gene>
    <name evidence="10" type="primary">metK</name>
    <name evidence="16" type="ORF">HGMM_F52D02C41</name>
</gene>
<dbReference type="PANTHER" id="PTHR11964">
    <property type="entry name" value="S-ADENOSYLMETHIONINE SYNTHETASE"/>
    <property type="match status" value="1"/>
</dbReference>
<evidence type="ECO:0000256" key="10">
    <source>
        <dbReference type="HAMAP-Rule" id="MF_00086"/>
    </source>
</evidence>
<feature type="binding site" evidence="10">
    <location>
        <position position="243"/>
    </location>
    <ligand>
        <name>ATP</name>
        <dbReference type="ChEBI" id="CHEBI:30616"/>
        <note>ligand shared between two neighboring subunits</note>
    </ligand>
</feature>
<dbReference type="Pfam" id="PF02772">
    <property type="entry name" value="S-AdoMet_synt_M"/>
    <property type="match status" value="1"/>
</dbReference>
<reference evidence="16" key="2">
    <citation type="journal article" date="2012" name="PLoS ONE">
        <title>A Deeply Branching Thermophilic Bacterium with an Ancient Acetyl-CoA Pathway Dominates a Subsurface Ecosystem.</title>
        <authorList>
            <person name="Takami H."/>
            <person name="Noguchi H."/>
            <person name="Takaki Y."/>
            <person name="Uchiyama I."/>
            <person name="Toyoda A."/>
            <person name="Nishi S."/>
            <person name="Chee G.-J."/>
            <person name="Arai W."/>
            <person name="Nunoura T."/>
            <person name="Itoh T."/>
            <person name="Hattori M."/>
            <person name="Takai K."/>
        </authorList>
    </citation>
    <scope>NUCLEOTIDE SEQUENCE</scope>
</reference>
<dbReference type="Gene3D" id="3.30.300.10">
    <property type="match status" value="3"/>
</dbReference>
<organism evidence="16">
    <name type="scientific">uncultured Acetothermia bacterium</name>
    <dbReference type="NCBI Taxonomy" id="236499"/>
    <lineage>
        <taxon>Bacteria</taxon>
        <taxon>Candidatus Bipolaricaulota</taxon>
        <taxon>environmental samples</taxon>
    </lineage>
</organism>
<evidence type="ECO:0000259" key="15">
    <source>
        <dbReference type="Pfam" id="PF02773"/>
    </source>
</evidence>
<dbReference type="InterPro" id="IPR022631">
    <property type="entry name" value="ADOMET_SYNTHASE_CS"/>
</dbReference>
<evidence type="ECO:0000256" key="11">
    <source>
        <dbReference type="RuleBase" id="RU000542"/>
    </source>
</evidence>
<name>H5SNM6_9BACT</name>
<dbReference type="InterPro" id="IPR022628">
    <property type="entry name" value="S-AdoMet_synt_N"/>
</dbReference>
<dbReference type="HAMAP" id="MF_00086">
    <property type="entry name" value="S_AdoMet_synth1"/>
    <property type="match status" value="1"/>
</dbReference>
<evidence type="ECO:0000256" key="4">
    <source>
        <dbReference type="ARBA" id="ARBA00022679"/>
    </source>
</evidence>
<dbReference type="GO" id="GO:0005524">
    <property type="term" value="F:ATP binding"/>
    <property type="evidence" value="ECO:0007669"/>
    <property type="project" value="UniProtKB-UniRule"/>
</dbReference>
<dbReference type="GO" id="GO:0006556">
    <property type="term" value="P:S-adenosylmethionine biosynthetic process"/>
    <property type="evidence" value="ECO:0007669"/>
    <property type="project" value="UniProtKB-UniRule"/>
</dbReference>
<feature type="domain" description="S-adenosylmethionine synthetase N-terminal" evidence="13">
    <location>
        <begin position="4"/>
        <end position="101"/>
    </location>
</feature>
<dbReference type="InterPro" id="IPR022629">
    <property type="entry name" value="S-AdoMet_synt_central"/>
</dbReference>
<comment type="subcellular location">
    <subcellularLocation>
        <location evidence="10 11">Cytoplasm</location>
    </subcellularLocation>
</comment>
<keyword evidence="5 10" id="KW-0479">Metal-binding</keyword>
<dbReference type="GO" id="GO:0000287">
    <property type="term" value="F:magnesium ion binding"/>
    <property type="evidence" value="ECO:0007669"/>
    <property type="project" value="UniProtKB-UniRule"/>
</dbReference>
<feature type="binding site" description="in other chain" evidence="10">
    <location>
        <position position="56"/>
    </location>
    <ligand>
        <name>L-methionine</name>
        <dbReference type="ChEBI" id="CHEBI:57844"/>
        <note>ligand shared between two neighboring subunits</note>
    </ligand>
</feature>
<keyword evidence="3 10" id="KW-0554">One-carbon metabolism</keyword>
<evidence type="ECO:0000259" key="14">
    <source>
        <dbReference type="Pfam" id="PF02772"/>
    </source>
</evidence>
<keyword evidence="6 10" id="KW-0547">Nucleotide-binding</keyword>
<comment type="subunit">
    <text evidence="10">Homotetramer; dimer of dimers.</text>
</comment>
<feature type="binding site" description="in other chain" evidence="10">
    <location>
        <begin position="234"/>
        <end position="235"/>
    </location>
    <ligand>
        <name>ATP</name>
        <dbReference type="ChEBI" id="CHEBI:30616"/>
        <note>ligand shared between two neighboring subunits</note>
    </ligand>
</feature>
<feature type="binding site" evidence="10">
    <location>
        <position position="243"/>
    </location>
    <ligand>
        <name>L-methionine</name>
        <dbReference type="ChEBI" id="CHEBI:57844"/>
        <note>ligand shared between two neighboring subunits</note>
    </ligand>
</feature>
<dbReference type="InterPro" id="IPR022630">
    <property type="entry name" value="S-AdoMet_synt_C"/>
</dbReference>
<dbReference type="EC" id="2.5.1.6" evidence="10"/>
<dbReference type="Pfam" id="PF00438">
    <property type="entry name" value="S-AdoMet_synt_N"/>
    <property type="match status" value="1"/>
</dbReference>
<dbReference type="EMBL" id="AP011783">
    <property type="protein sequence ID" value="BAL57762.1"/>
    <property type="molecule type" value="Genomic_DNA"/>
</dbReference>
<dbReference type="PROSITE" id="PS00376">
    <property type="entry name" value="ADOMET_SYNTHASE_1"/>
    <property type="match status" value="1"/>
</dbReference>
<dbReference type="GO" id="GO:0005737">
    <property type="term" value="C:cytoplasm"/>
    <property type="evidence" value="ECO:0007669"/>
    <property type="project" value="UniProtKB-SubCell"/>
</dbReference>
<keyword evidence="10" id="KW-0963">Cytoplasm</keyword>
<dbReference type="AlphaFoldDB" id="H5SNM6"/>
<dbReference type="UniPathway" id="UPA00315">
    <property type="reaction ID" value="UER00080"/>
</dbReference>
<dbReference type="PROSITE" id="PS00377">
    <property type="entry name" value="ADOMET_SYNTHASE_2"/>
    <property type="match status" value="1"/>
</dbReference>
<comment type="catalytic activity">
    <reaction evidence="10">
        <text>L-methionine + ATP + H2O = S-adenosyl-L-methionine + phosphate + diphosphate</text>
        <dbReference type="Rhea" id="RHEA:21080"/>
        <dbReference type="ChEBI" id="CHEBI:15377"/>
        <dbReference type="ChEBI" id="CHEBI:30616"/>
        <dbReference type="ChEBI" id="CHEBI:33019"/>
        <dbReference type="ChEBI" id="CHEBI:43474"/>
        <dbReference type="ChEBI" id="CHEBI:57844"/>
        <dbReference type="ChEBI" id="CHEBI:59789"/>
        <dbReference type="EC" id="2.5.1.6"/>
    </reaction>
</comment>
<evidence type="ECO:0000256" key="9">
    <source>
        <dbReference type="ARBA" id="ARBA00022958"/>
    </source>
</evidence>
<feature type="binding site" description="in other chain" evidence="10">
    <location>
        <position position="99"/>
    </location>
    <ligand>
        <name>L-methionine</name>
        <dbReference type="ChEBI" id="CHEBI:57844"/>
        <note>ligand shared between two neighboring subunits</note>
    </ligand>
</feature>
<feature type="binding site" evidence="10">
    <location>
        <position position="266"/>
    </location>
    <ligand>
        <name>ATP</name>
        <dbReference type="ChEBI" id="CHEBI:30616"/>
        <note>ligand shared between two neighboring subunits</note>
    </ligand>
</feature>
<dbReference type="InterPro" id="IPR002133">
    <property type="entry name" value="S-AdoMet_synthetase"/>
</dbReference>
<keyword evidence="4 10" id="KW-0808">Transferase</keyword>
<comment type="cofactor">
    <cofactor evidence="10">
        <name>K(+)</name>
        <dbReference type="ChEBI" id="CHEBI:29103"/>
    </cofactor>
    <text evidence="10">Binds 1 potassium ion per subunit.</text>
</comment>
<comment type="similarity">
    <text evidence="2 10 12">Belongs to the AdoMet synthase family.</text>
</comment>
<evidence type="ECO:0000256" key="6">
    <source>
        <dbReference type="ARBA" id="ARBA00022741"/>
    </source>
</evidence>
<feature type="binding site" evidence="10">
    <location>
        <position position="17"/>
    </location>
    <ligand>
        <name>Mg(2+)</name>
        <dbReference type="ChEBI" id="CHEBI:18420"/>
    </ligand>
</feature>
<accession>H5SNM6</accession>
<dbReference type="CDD" id="cd18079">
    <property type="entry name" value="S-AdoMet_synt"/>
    <property type="match status" value="1"/>
</dbReference>
<evidence type="ECO:0000259" key="13">
    <source>
        <dbReference type="Pfam" id="PF00438"/>
    </source>
</evidence>
<dbReference type="GO" id="GO:0006730">
    <property type="term" value="P:one-carbon metabolic process"/>
    <property type="evidence" value="ECO:0007669"/>
    <property type="project" value="UniProtKB-KW"/>
</dbReference>
<evidence type="ECO:0000256" key="2">
    <source>
        <dbReference type="ARBA" id="ARBA00009685"/>
    </source>
</evidence>
<proteinExistence type="inferred from homology"/>
<protein>
    <recommendedName>
        <fullName evidence="10">S-adenosylmethionine synthase</fullName>
        <shortName evidence="10">AdoMet synthase</shortName>
        <ecNumber evidence="10">2.5.1.6</ecNumber>
    </recommendedName>
    <alternativeName>
        <fullName evidence="10">MAT</fullName>
    </alternativeName>
    <alternativeName>
        <fullName evidence="10">Methionine adenosyltransferase</fullName>
    </alternativeName>
</protein>
<dbReference type="PIRSF" id="PIRSF000497">
    <property type="entry name" value="MAT"/>
    <property type="match status" value="1"/>
</dbReference>
<evidence type="ECO:0000256" key="7">
    <source>
        <dbReference type="ARBA" id="ARBA00022840"/>
    </source>
</evidence>
<dbReference type="FunFam" id="3.30.300.10:FF:000003">
    <property type="entry name" value="S-adenosylmethionine synthase"/>
    <property type="match status" value="1"/>
</dbReference>
<reference evidence="16" key="1">
    <citation type="journal article" date="2005" name="Environ. Microbiol.">
        <title>Genetic and functional properties of uncultivated thermophilic crenarchaeotes from a subsurface gold mine as revealed by analysis of genome fragments.</title>
        <authorList>
            <person name="Nunoura T."/>
            <person name="Hirayama H."/>
            <person name="Takami H."/>
            <person name="Oida H."/>
            <person name="Nishi S."/>
            <person name="Shimamura S."/>
            <person name="Suzuki Y."/>
            <person name="Inagaki F."/>
            <person name="Takai K."/>
            <person name="Nealson K.H."/>
            <person name="Horikoshi K."/>
        </authorList>
    </citation>
    <scope>NUCLEOTIDE SEQUENCE</scope>
</reference>
<feature type="domain" description="S-adenosylmethionine synthetase central" evidence="14">
    <location>
        <begin position="119"/>
        <end position="235"/>
    </location>
</feature>
<evidence type="ECO:0000256" key="8">
    <source>
        <dbReference type="ARBA" id="ARBA00022842"/>
    </source>
</evidence>
<feature type="binding site" evidence="10">
    <location>
        <position position="270"/>
    </location>
    <ligand>
        <name>ATP</name>
        <dbReference type="ChEBI" id="CHEBI:30616"/>
        <note>ligand shared between two neighboring subunits</note>
    </ligand>
</feature>
<evidence type="ECO:0000256" key="1">
    <source>
        <dbReference type="ARBA" id="ARBA00005224"/>
    </source>
</evidence>
<feature type="binding site" description="in other chain" evidence="10">
    <location>
        <begin position="249"/>
        <end position="250"/>
    </location>
    <ligand>
        <name>ATP</name>
        <dbReference type="ChEBI" id="CHEBI:30616"/>
        <note>ligand shared between two neighboring subunits</note>
    </ligand>
</feature>
<dbReference type="SUPFAM" id="SSF55973">
    <property type="entry name" value="S-adenosylmethionine synthetase"/>
    <property type="match status" value="3"/>
</dbReference>
<feature type="binding site" description="in other chain" evidence="10">
    <location>
        <begin position="168"/>
        <end position="170"/>
    </location>
    <ligand>
        <name>ATP</name>
        <dbReference type="ChEBI" id="CHEBI:30616"/>
        <note>ligand shared between two neighboring subunits</note>
    </ligand>
</feature>
<sequence>MSSYLFTSESVAEGHPDKMCDAISDAILDAVLAQDPQARVACETFATNGLVLVAGEITTTARVDYAKIARETIRKIGYDKPEYGFDADHCGVLVSIHEQSPDIAQAVIKKSSEDPYDAIGAGDQGIMYGYACKETPELMPLPIMLAHALVRKLAELRRSKKLSYLRPDGKSQVTIEYDEKGHPVRAHTVVLSAQHDSDVSQEQIRRDLIEYAIRPVLGRWLDARTELLVNPSGRFEVGGPCGDTGMTGRKIEVDTYGGYGSHGGGAFSGKDPTKVDRSASYYARYVAKNIVAAGLATECEVQVAYAIGKARPLAVTIDTFGSGKLSNGELAELVAEHFDFRPAAIIESLNLRRPIYAPLAAYGHMGRSDLDVPWERTDKADSLRTAAGC</sequence>
<dbReference type="NCBIfam" id="TIGR01034">
    <property type="entry name" value="metK"/>
    <property type="match status" value="1"/>
</dbReference>
<dbReference type="InterPro" id="IPR022636">
    <property type="entry name" value="S-AdoMet_synthetase_sfam"/>
</dbReference>
<feature type="binding site" description="in other chain" evidence="10">
    <location>
        <position position="15"/>
    </location>
    <ligand>
        <name>ATP</name>
        <dbReference type="ChEBI" id="CHEBI:30616"/>
        <note>ligand shared between two neighboring subunits</note>
    </ligand>
</feature>
<comment type="pathway">
    <text evidence="1 10">Amino-acid biosynthesis; S-adenosyl-L-methionine biosynthesis; S-adenosyl-L-methionine from L-methionine: step 1/1.</text>
</comment>
<evidence type="ECO:0000256" key="5">
    <source>
        <dbReference type="ARBA" id="ARBA00022723"/>
    </source>
</evidence>
<keyword evidence="9 10" id="KW-0630">Potassium</keyword>
<feature type="domain" description="S-adenosylmethionine synthetase C-terminal" evidence="15">
    <location>
        <begin position="237"/>
        <end position="376"/>
    </location>
</feature>
<comment type="cofactor">
    <cofactor evidence="10">
        <name>Mg(2+)</name>
        <dbReference type="ChEBI" id="CHEBI:18420"/>
    </cofactor>
    <text evidence="10">Binds 2 divalent ions per subunit.</text>
</comment>
<comment type="function">
    <text evidence="10">Catalyzes the formation of S-adenosylmethionine (AdoMet) from methionine and ATP. The overall synthetic reaction is composed of two sequential steps, AdoMet formation and the subsequent tripolyphosphate hydrolysis which occurs prior to release of AdoMet from the enzyme.</text>
</comment>
<evidence type="ECO:0000256" key="12">
    <source>
        <dbReference type="RuleBase" id="RU004462"/>
    </source>
</evidence>
<dbReference type="GO" id="GO:0004478">
    <property type="term" value="F:methionine adenosyltransferase activity"/>
    <property type="evidence" value="ECO:0007669"/>
    <property type="project" value="UniProtKB-UniRule"/>
</dbReference>
<evidence type="ECO:0000313" key="16">
    <source>
        <dbReference type="EMBL" id="BAL57762.1"/>
    </source>
</evidence>
<dbReference type="Pfam" id="PF02773">
    <property type="entry name" value="S-AdoMet_synt_C"/>
    <property type="match status" value="1"/>
</dbReference>
<feature type="binding site" description="in other chain" evidence="10">
    <location>
        <position position="274"/>
    </location>
    <ligand>
        <name>L-methionine</name>
        <dbReference type="ChEBI" id="CHEBI:57844"/>
        <note>ligand shared between two neighboring subunits</note>
    </ligand>
</feature>
<evidence type="ECO:0000256" key="3">
    <source>
        <dbReference type="ARBA" id="ARBA00022563"/>
    </source>
</evidence>
<feature type="region of interest" description="Flexible loop" evidence="10">
    <location>
        <begin position="99"/>
        <end position="109"/>
    </location>
</feature>
<feature type="binding site" evidence="10">
    <location>
        <position position="43"/>
    </location>
    <ligand>
        <name>K(+)</name>
        <dbReference type="ChEBI" id="CHEBI:29103"/>
    </ligand>
</feature>
<keyword evidence="7 10" id="KW-0067">ATP-binding</keyword>